<reference evidence="11" key="2">
    <citation type="journal article" date="2021" name="PeerJ">
        <title>Extensive microbial diversity within the chicken gut microbiome revealed by metagenomics and culture.</title>
        <authorList>
            <person name="Gilroy R."/>
            <person name="Ravi A."/>
            <person name="Getino M."/>
            <person name="Pursley I."/>
            <person name="Horton D.L."/>
            <person name="Alikhan N.F."/>
            <person name="Baker D."/>
            <person name="Gharbi K."/>
            <person name="Hall N."/>
            <person name="Watson M."/>
            <person name="Adriaenssens E.M."/>
            <person name="Foster-Nyarko E."/>
            <person name="Jarju S."/>
            <person name="Secka A."/>
            <person name="Antonio M."/>
            <person name="Oren A."/>
            <person name="Chaudhuri R.R."/>
            <person name="La Ragione R."/>
            <person name="Hildebrand F."/>
            <person name="Pallen M.J."/>
        </authorList>
    </citation>
    <scope>NUCLEOTIDE SEQUENCE</scope>
    <source>
        <strain evidence="11">2830</strain>
    </source>
</reference>
<evidence type="ECO:0000256" key="6">
    <source>
        <dbReference type="ARBA" id="ARBA00056497"/>
    </source>
</evidence>
<dbReference type="GO" id="GO:0000287">
    <property type="term" value="F:magnesium ion binding"/>
    <property type="evidence" value="ECO:0007669"/>
    <property type="project" value="TreeGrafter"/>
</dbReference>
<accession>A0A9D1HI46</accession>
<dbReference type="PANTHER" id="PTHR20881:SF0">
    <property type="entry name" value="3-METHYL-2-OXOBUTANOATE HYDROXYMETHYLTRANSFERASE"/>
    <property type="match status" value="1"/>
</dbReference>
<feature type="binding site" evidence="7 10">
    <location>
        <position position="117"/>
    </location>
    <ligand>
        <name>Mg(2+)</name>
        <dbReference type="ChEBI" id="CHEBI:18420"/>
    </ligand>
</feature>
<evidence type="ECO:0000313" key="12">
    <source>
        <dbReference type="Proteomes" id="UP000824124"/>
    </source>
</evidence>
<dbReference type="SUPFAM" id="SSF51621">
    <property type="entry name" value="Phosphoenolpyruvate/pyruvate domain"/>
    <property type="match status" value="1"/>
</dbReference>
<evidence type="ECO:0000256" key="1">
    <source>
        <dbReference type="ARBA" id="ARBA00005033"/>
    </source>
</evidence>
<keyword evidence="7 10" id="KW-0460">Magnesium</keyword>
<keyword evidence="7 10" id="KW-0479">Metal-binding</keyword>
<comment type="subunit">
    <text evidence="3 7">Homodecamer; pentamer of dimers.</text>
</comment>
<keyword evidence="4 7" id="KW-0566">Pantothenate biosynthesis</keyword>
<feature type="binding site" evidence="7 10">
    <location>
        <position position="46"/>
    </location>
    <ligand>
        <name>Mg(2+)</name>
        <dbReference type="ChEBI" id="CHEBI:18420"/>
    </ligand>
</feature>
<protein>
    <recommendedName>
        <fullName evidence="7">3-methyl-2-oxobutanoate hydroxymethyltransferase</fullName>
        <ecNumber evidence="7">2.1.2.11</ecNumber>
    </recommendedName>
    <alternativeName>
        <fullName evidence="7">Ketopantoate hydroxymethyltransferase</fullName>
        <shortName evidence="7">KPHMT</shortName>
    </alternativeName>
</protein>
<dbReference type="EMBL" id="DVMH01000003">
    <property type="protein sequence ID" value="HIU09711.1"/>
    <property type="molecule type" value="Genomic_DNA"/>
</dbReference>
<comment type="similarity">
    <text evidence="2 7">Belongs to the PanB family.</text>
</comment>
<comment type="subcellular location">
    <subcellularLocation>
        <location evidence="7">Cytoplasm</location>
    </subcellularLocation>
</comment>
<dbReference type="CDD" id="cd06557">
    <property type="entry name" value="KPHMT-like"/>
    <property type="match status" value="1"/>
</dbReference>
<organism evidence="11 12">
    <name type="scientific">Candidatus Avidehalobacter gallistercoris</name>
    <dbReference type="NCBI Taxonomy" id="2840694"/>
    <lineage>
        <taxon>Bacteria</taxon>
        <taxon>Bacillati</taxon>
        <taxon>Bacillota</taxon>
        <taxon>Clostridia</taxon>
        <taxon>Eubacteriales</taxon>
        <taxon>Peptococcaceae</taxon>
        <taxon>Peptococcaceae incertae sedis</taxon>
        <taxon>Candidatus Avidehalobacter</taxon>
    </lineage>
</organism>
<gene>
    <name evidence="7 11" type="primary">panB</name>
    <name evidence="11" type="ORF">IAB00_00425</name>
</gene>
<keyword evidence="5 7" id="KW-0808">Transferase</keyword>
<dbReference type="NCBIfam" id="NF001452">
    <property type="entry name" value="PRK00311.1"/>
    <property type="match status" value="1"/>
</dbReference>
<comment type="cofactor">
    <cofactor evidence="7 10">
        <name>Mg(2+)</name>
        <dbReference type="ChEBI" id="CHEBI:18420"/>
    </cofactor>
    <text evidence="7 10">Binds 1 Mg(2+) ion per subunit.</text>
</comment>
<dbReference type="Pfam" id="PF02548">
    <property type="entry name" value="Pantoate_transf"/>
    <property type="match status" value="1"/>
</dbReference>
<dbReference type="GO" id="GO:0015940">
    <property type="term" value="P:pantothenate biosynthetic process"/>
    <property type="evidence" value="ECO:0007669"/>
    <property type="project" value="UniProtKB-UniRule"/>
</dbReference>
<dbReference type="EC" id="2.1.2.11" evidence="7"/>
<dbReference type="GO" id="GO:0005737">
    <property type="term" value="C:cytoplasm"/>
    <property type="evidence" value="ECO:0007669"/>
    <property type="project" value="UniProtKB-SubCell"/>
</dbReference>
<comment type="function">
    <text evidence="6 7">Catalyzes the reversible reaction in which hydroxymethyl group from 5,10-methylenetetrahydrofolate is transferred onto alpha-ketoisovalerate to form ketopantoate.</text>
</comment>
<dbReference type="Proteomes" id="UP000824124">
    <property type="component" value="Unassembled WGS sequence"/>
</dbReference>
<evidence type="ECO:0000256" key="9">
    <source>
        <dbReference type="PIRSR" id="PIRSR000388-2"/>
    </source>
</evidence>
<comment type="pathway">
    <text evidence="1 7">Cofactor biosynthesis; (R)-pantothenate biosynthesis; (R)-pantoate from 3-methyl-2-oxobutanoate: step 1/2.</text>
</comment>
<dbReference type="InterPro" id="IPR040442">
    <property type="entry name" value="Pyrv_kinase-like_dom_sf"/>
</dbReference>
<feature type="binding site" evidence="7 9">
    <location>
        <begin position="46"/>
        <end position="47"/>
    </location>
    <ligand>
        <name>3-methyl-2-oxobutanoate</name>
        <dbReference type="ChEBI" id="CHEBI:11851"/>
    </ligand>
</feature>
<dbReference type="Gene3D" id="3.20.20.60">
    <property type="entry name" value="Phosphoenolpyruvate-binding domains"/>
    <property type="match status" value="1"/>
</dbReference>
<dbReference type="InterPro" id="IPR015813">
    <property type="entry name" value="Pyrv/PenolPyrv_kinase-like_dom"/>
</dbReference>
<dbReference type="AlphaFoldDB" id="A0A9D1HI46"/>
<sequence>MTEKKTWPRMQEMKEAGEKIVMITAYDYASATMAQNAGVDFILVGDSLGNVVQGCDNTLPVTVDEIIYHSKMVRRGAPDTCVVGDMPFGSYEVTIEEGVRNAIRMMKEGGCDGVKLEGGIERAPLIKALTEASVPVMAHIGMTPQKIAQMGGFKVQGKSVEAAQKLIDAAKELEAAGAVQVLMECVPAPLATKITESLHVPTIGIGAGAGCDGQVLVWYDLAGMYDKFCPKFVKKYAEAGKMITNAMAEYVSEVKGGQFPDDAHSFALKNADEILPRLY</sequence>
<evidence type="ECO:0000256" key="5">
    <source>
        <dbReference type="ARBA" id="ARBA00022679"/>
    </source>
</evidence>
<name>A0A9D1HI46_9FIRM</name>
<dbReference type="FunFam" id="3.20.20.60:FF:000003">
    <property type="entry name" value="3-methyl-2-oxobutanoate hydroxymethyltransferase"/>
    <property type="match status" value="1"/>
</dbReference>
<evidence type="ECO:0000256" key="7">
    <source>
        <dbReference type="HAMAP-Rule" id="MF_00156"/>
    </source>
</evidence>
<feature type="binding site" evidence="7 9">
    <location>
        <position position="115"/>
    </location>
    <ligand>
        <name>3-methyl-2-oxobutanoate</name>
        <dbReference type="ChEBI" id="CHEBI:11851"/>
    </ligand>
</feature>
<evidence type="ECO:0000256" key="4">
    <source>
        <dbReference type="ARBA" id="ARBA00022655"/>
    </source>
</evidence>
<dbReference type="NCBIfam" id="TIGR00222">
    <property type="entry name" value="panB"/>
    <property type="match status" value="1"/>
</dbReference>
<reference evidence="11" key="1">
    <citation type="submission" date="2020-10" db="EMBL/GenBank/DDBJ databases">
        <authorList>
            <person name="Gilroy R."/>
        </authorList>
    </citation>
    <scope>NUCLEOTIDE SEQUENCE</scope>
    <source>
        <strain evidence="11">2830</strain>
    </source>
</reference>
<feature type="binding site" evidence="7 10">
    <location>
        <position position="85"/>
    </location>
    <ligand>
        <name>Mg(2+)</name>
        <dbReference type="ChEBI" id="CHEBI:18420"/>
    </ligand>
</feature>
<feature type="active site" description="Proton acceptor" evidence="7 8">
    <location>
        <position position="184"/>
    </location>
</feature>
<dbReference type="PIRSF" id="PIRSF000388">
    <property type="entry name" value="Pantoate_hydroxy_MeTrfase"/>
    <property type="match status" value="1"/>
</dbReference>
<dbReference type="HAMAP" id="MF_00156">
    <property type="entry name" value="PanB"/>
    <property type="match status" value="1"/>
</dbReference>
<dbReference type="PANTHER" id="PTHR20881">
    <property type="entry name" value="3-METHYL-2-OXOBUTANOATE HYDROXYMETHYLTRANSFERASE"/>
    <property type="match status" value="1"/>
</dbReference>
<evidence type="ECO:0000256" key="10">
    <source>
        <dbReference type="PIRSR" id="PIRSR000388-3"/>
    </source>
</evidence>
<dbReference type="InterPro" id="IPR003700">
    <property type="entry name" value="Pantoate_hydroxy_MeTrfase"/>
</dbReference>
<evidence type="ECO:0000313" key="11">
    <source>
        <dbReference type="EMBL" id="HIU09711.1"/>
    </source>
</evidence>
<evidence type="ECO:0000256" key="8">
    <source>
        <dbReference type="PIRSR" id="PIRSR000388-1"/>
    </source>
</evidence>
<keyword evidence="7" id="KW-0963">Cytoplasm</keyword>
<dbReference type="GO" id="GO:0003864">
    <property type="term" value="F:3-methyl-2-oxobutanoate hydroxymethyltransferase activity"/>
    <property type="evidence" value="ECO:0007669"/>
    <property type="project" value="UniProtKB-UniRule"/>
</dbReference>
<comment type="caution">
    <text evidence="11">The sequence shown here is derived from an EMBL/GenBank/DDBJ whole genome shotgun (WGS) entry which is preliminary data.</text>
</comment>
<feature type="binding site" evidence="7 9">
    <location>
        <position position="85"/>
    </location>
    <ligand>
        <name>3-methyl-2-oxobutanoate</name>
        <dbReference type="ChEBI" id="CHEBI:11851"/>
    </ligand>
</feature>
<comment type="catalytic activity">
    <reaction evidence="7">
        <text>(6R)-5,10-methylene-5,6,7,8-tetrahydrofolate + 3-methyl-2-oxobutanoate + H2O = 2-dehydropantoate + (6S)-5,6,7,8-tetrahydrofolate</text>
        <dbReference type="Rhea" id="RHEA:11824"/>
        <dbReference type="ChEBI" id="CHEBI:11561"/>
        <dbReference type="ChEBI" id="CHEBI:11851"/>
        <dbReference type="ChEBI" id="CHEBI:15377"/>
        <dbReference type="ChEBI" id="CHEBI:15636"/>
        <dbReference type="ChEBI" id="CHEBI:57453"/>
        <dbReference type="EC" id="2.1.2.11"/>
    </reaction>
</comment>
<evidence type="ECO:0000256" key="2">
    <source>
        <dbReference type="ARBA" id="ARBA00008676"/>
    </source>
</evidence>
<evidence type="ECO:0000256" key="3">
    <source>
        <dbReference type="ARBA" id="ARBA00011424"/>
    </source>
</evidence>
<proteinExistence type="inferred from homology"/>